<keyword evidence="1" id="KW-0051">Antiviral defense</keyword>
<evidence type="ECO:0000259" key="2">
    <source>
        <dbReference type="Pfam" id="PF03787"/>
    </source>
</evidence>
<dbReference type="CDD" id="cd09726">
    <property type="entry name" value="RAMP_I_III"/>
    <property type="match status" value="1"/>
</dbReference>
<dbReference type="HOGENOM" id="CLU_055089_0_0_2"/>
<dbReference type="InterPro" id="IPR005537">
    <property type="entry name" value="RAMP_III_fam"/>
</dbReference>
<name>A0A0E3WNR6_METMZ</name>
<dbReference type="RefSeq" id="WP_230670674.1">
    <property type="nucleotide sequence ID" value="NZ_CP009513.1"/>
</dbReference>
<dbReference type="GO" id="GO:0051607">
    <property type="term" value="P:defense response to virus"/>
    <property type="evidence" value="ECO:0007669"/>
    <property type="project" value="UniProtKB-KW"/>
</dbReference>
<reference evidence="3 4" key="1">
    <citation type="submission" date="2014-07" db="EMBL/GenBank/DDBJ databases">
        <title>Methanogenic archaea and the global carbon cycle.</title>
        <authorList>
            <person name="Henriksen J.R."/>
            <person name="Luke J."/>
            <person name="Reinhart S."/>
            <person name="Benedict M.N."/>
            <person name="Youngblut N.D."/>
            <person name="Metcalf M.E."/>
            <person name="Whitaker R.J."/>
            <person name="Metcalf W.W."/>
        </authorList>
    </citation>
    <scope>NUCLEOTIDE SEQUENCE [LARGE SCALE GENOMIC DNA]</scope>
    <source>
        <strain evidence="3 4">LYC</strain>
    </source>
</reference>
<gene>
    <name evidence="3" type="ORF">MSMAL_0672</name>
</gene>
<evidence type="ECO:0000313" key="4">
    <source>
        <dbReference type="Proteomes" id="UP000033063"/>
    </source>
</evidence>
<dbReference type="EMBL" id="CP009513">
    <property type="protein sequence ID" value="AKB67215.1"/>
    <property type="molecule type" value="Genomic_DNA"/>
</dbReference>
<feature type="domain" description="CRISPR type III-associated protein" evidence="2">
    <location>
        <begin position="104"/>
        <end position="260"/>
    </location>
</feature>
<dbReference type="PATRIC" id="fig|1434114.4.peg.827"/>
<evidence type="ECO:0000313" key="3">
    <source>
        <dbReference type="EMBL" id="AKB67215.1"/>
    </source>
</evidence>
<sequence length="391" mass="45820">MIYDWCSYACSEQNFENNLHLMYYYYAATGKDPEDIRADWQKRNLKANMKQELESWQLDAFLKDNIFENNINLSVLPENSFLIQFKFILKKPYISIDEQDFYIIDNPIRKDKVFNLPYIAPSSWKGSLRSALFYLGYNSENEMIQNIFGNKNTENEELLTKGRVHLFPTFFKEKGLEIINPHNRKKRVGTVPILFECVPAGESGTFTLLYVPYNLFPDFNENNFKKQIFEDLLLLSEGLKSMFLTYGFGAKTSSGFGIVEDKLIDGKITLKTKNITVSAQVEVKPPENIFEKYLNDDGKVKEIFRGSGEDGLLSNKEYNCKASQFRESSLSEFKKFRTWYKCHASDWQKYLQYKEKTSPEWPTWPFNTFDELIDVAKDISQELLNPKEERQ</sequence>
<evidence type="ECO:0000256" key="1">
    <source>
        <dbReference type="ARBA" id="ARBA00023118"/>
    </source>
</evidence>
<accession>A0A0E3WNR6</accession>
<dbReference type="AlphaFoldDB" id="A0A0E3WNR6"/>
<dbReference type="GeneID" id="24876842"/>
<proteinExistence type="predicted"/>
<dbReference type="Proteomes" id="UP000033063">
    <property type="component" value="Chromosome"/>
</dbReference>
<dbReference type="Pfam" id="PF03787">
    <property type="entry name" value="RAMPs"/>
    <property type="match status" value="1"/>
</dbReference>
<protein>
    <submittedName>
        <fullName evidence="3">DUF324 domain containing Cmr2-like protein</fullName>
    </submittedName>
</protein>
<organism evidence="3 4">
    <name type="scientific">Methanosarcina mazei LYC</name>
    <dbReference type="NCBI Taxonomy" id="1434114"/>
    <lineage>
        <taxon>Archaea</taxon>
        <taxon>Methanobacteriati</taxon>
        <taxon>Methanobacteriota</taxon>
        <taxon>Stenosarchaea group</taxon>
        <taxon>Methanomicrobia</taxon>
        <taxon>Methanosarcinales</taxon>
        <taxon>Methanosarcinaceae</taxon>
        <taxon>Methanosarcina</taxon>
    </lineage>
</organism>